<dbReference type="Proteomes" id="UP001209878">
    <property type="component" value="Unassembled WGS sequence"/>
</dbReference>
<evidence type="ECO:0000313" key="3">
    <source>
        <dbReference type="Proteomes" id="UP001209878"/>
    </source>
</evidence>
<dbReference type="PANTHER" id="PTHR11188">
    <property type="entry name" value="ARRESTIN DOMAIN CONTAINING PROTEIN"/>
    <property type="match status" value="1"/>
</dbReference>
<comment type="caution">
    <text evidence="2">The sequence shown here is derived from an EMBL/GenBank/DDBJ whole genome shotgun (WGS) entry which is preliminary data.</text>
</comment>
<dbReference type="Gene3D" id="2.60.40.640">
    <property type="match status" value="1"/>
</dbReference>
<dbReference type="GO" id="GO:0015031">
    <property type="term" value="P:protein transport"/>
    <property type="evidence" value="ECO:0007669"/>
    <property type="project" value="TreeGrafter"/>
</dbReference>
<dbReference type="GO" id="GO:0005737">
    <property type="term" value="C:cytoplasm"/>
    <property type="evidence" value="ECO:0007669"/>
    <property type="project" value="TreeGrafter"/>
</dbReference>
<evidence type="ECO:0000259" key="1">
    <source>
        <dbReference type="SMART" id="SM01017"/>
    </source>
</evidence>
<dbReference type="InterPro" id="IPR014752">
    <property type="entry name" value="Arrestin-like_C"/>
</dbReference>
<accession>A0AAD9UJW6</accession>
<dbReference type="SUPFAM" id="SSF81296">
    <property type="entry name" value="E set domains"/>
    <property type="match status" value="1"/>
</dbReference>
<reference evidence="2" key="1">
    <citation type="journal article" date="2023" name="Mol. Biol. Evol.">
        <title>Third-Generation Sequencing Reveals the Adaptive Role of the Epigenome in Three Deep-Sea Polychaetes.</title>
        <authorList>
            <person name="Perez M."/>
            <person name="Aroh O."/>
            <person name="Sun Y."/>
            <person name="Lan Y."/>
            <person name="Juniper S.K."/>
            <person name="Young C.R."/>
            <person name="Angers B."/>
            <person name="Qian P.Y."/>
        </authorList>
    </citation>
    <scope>NUCLEOTIDE SEQUENCE</scope>
    <source>
        <strain evidence="2">R07B-5</strain>
    </source>
</reference>
<organism evidence="2 3">
    <name type="scientific">Ridgeia piscesae</name>
    <name type="common">Tubeworm</name>
    <dbReference type="NCBI Taxonomy" id="27915"/>
    <lineage>
        <taxon>Eukaryota</taxon>
        <taxon>Metazoa</taxon>
        <taxon>Spiralia</taxon>
        <taxon>Lophotrochozoa</taxon>
        <taxon>Annelida</taxon>
        <taxon>Polychaeta</taxon>
        <taxon>Sedentaria</taxon>
        <taxon>Canalipalpata</taxon>
        <taxon>Sabellida</taxon>
        <taxon>Siboglinidae</taxon>
        <taxon>Ridgeia</taxon>
    </lineage>
</organism>
<dbReference type="PANTHER" id="PTHR11188:SF17">
    <property type="entry name" value="FI21816P1"/>
    <property type="match status" value="1"/>
</dbReference>
<dbReference type="EMBL" id="JAODUO010000036">
    <property type="protein sequence ID" value="KAK2192249.1"/>
    <property type="molecule type" value="Genomic_DNA"/>
</dbReference>
<dbReference type="InterPro" id="IPR050357">
    <property type="entry name" value="Arrestin_domain-protein"/>
</dbReference>
<dbReference type="SMART" id="SM01017">
    <property type="entry name" value="Arrestin_C"/>
    <property type="match status" value="1"/>
</dbReference>
<protein>
    <recommendedName>
        <fullName evidence="1">Arrestin C-terminal-like domain-containing protein</fullName>
    </recommendedName>
</protein>
<keyword evidence="3" id="KW-1185">Reference proteome</keyword>
<dbReference type="InterPro" id="IPR011022">
    <property type="entry name" value="Arrestin_C-like"/>
</dbReference>
<feature type="domain" description="Arrestin C-terminal-like" evidence="1">
    <location>
        <begin position="93"/>
        <end position="222"/>
    </location>
</feature>
<evidence type="ECO:0000313" key="2">
    <source>
        <dbReference type="EMBL" id="KAK2192249.1"/>
    </source>
</evidence>
<dbReference type="InterPro" id="IPR014756">
    <property type="entry name" value="Ig_E-set"/>
</dbReference>
<gene>
    <name evidence="2" type="ORF">NP493_36g06074</name>
</gene>
<dbReference type="Pfam" id="PF02752">
    <property type="entry name" value="Arrestin_C"/>
    <property type="match status" value="1"/>
</dbReference>
<dbReference type="AlphaFoldDB" id="A0AAD9UJW6"/>
<name>A0AAD9UJW6_RIDPI</name>
<sequence>MGQADVSWAERPGTRHSHYEYEIYMKDCFILWGKVKNSLFLHAKLESPDDSLRQHREKVFLVLSHLDLNKDPRVSESTQLRKERKLYCCCCCMIGRVSCSLRLDRTGYVPGEDINLDAEIQNRSRREITTSYVTMQQVIRYHAEGRSRLSSSDIFRISGGKIKSGDSAFYHDIIHIPPLPPSRLRGCSLVDVDYIITVGVQPADASAIVELTIPVVIGTVPLKHVVPRGVTGMYCPRSITLGGYSSPSFSRYSHSSGEIEDYSEEDYRQGRHQHVYVYYKSLYKRAEPTLEVAEVT</sequence>
<proteinExistence type="predicted"/>